<dbReference type="AlphaFoldDB" id="A0A1V8S992"/>
<keyword evidence="4" id="KW-1185">Reference proteome</keyword>
<protein>
    <submittedName>
        <fullName evidence="3">Uncharacterized protein</fullName>
    </submittedName>
</protein>
<dbReference type="Proteomes" id="UP000192596">
    <property type="component" value="Unassembled WGS sequence"/>
</dbReference>
<feature type="region of interest" description="Disordered" evidence="1">
    <location>
        <begin position="1"/>
        <end position="24"/>
    </location>
</feature>
<accession>A0A1V8S992</accession>
<dbReference type="InParanoid" id="A0A1V8S992"/>
<feature type="compositionally biased region" description="Low complexity" evidence="1">
    <location>
        <begin position="9"/>
        <end position="20"/>
    </location>
</feature>
<reference evidence="4" key="1">
    <citation type="submission" date="2017-03" db="EMBL/GenBank/DDBJ databases">
        <title>Genomes of endolithic fungi from Antarctica.</title>
        <authorList>
            <person name="Coleine C."/>
            <person name="Masonjones S."/>
            <person name="Stajich J.E."/>
        </authorList>
    </citation>
    <scope>NUCLEOTIDE SEQUENCE [LARGE SCALE GENOMIC DNA]</scope>
    <source>
        <strain evidence="4">CCFEE 5527</strain>
    </source>
</reference>
<feature type="region of interest" description="Disordered" evidence="1">
    <location>
        <begin position="220"/>
        <end position="268"/>
    </location>
</feature>
<name>A0A1V8S992_9PEZI</name>
<organism evidence="3 4">
    <name type="scientific">Cryoendolithus antarcticus</name>
    <dbReference type="NCBI Taxonomy" id="1507870"/>
    <lineage>
        <taxon>Eukaryota</taxon>
        <taxon>Fungi</taxon>
        <taxon>Dikarya</taxon>
        <taxon>Ascomycota</taxon>
        <taxon>Pezizomycotina</taxon>
        <taxon>Dothideomycetes</taxon>
        <taxon>Dothideomycetidae</taxon>
        <taxon>Cladosporiales</taxon>
        <taxon>Cladosporiaceae</taxon>
        <taxon>Cryoendolithus</taxon>
    </lineage>
</organism>
<sequence length="268" mass="26999">MVRQHTQPTRNLTSSSTRSLAPGTLLKGSTLHTSLLAGSVSTGSTAAGSLCTGCITTGSSISGSLCTGSIITGSIVIGSVITGAVVVGSVIIGGVVVGSIATGSVVVGAGITGAVTVGSLLGGRVVSGSVIVGSVLFGGGMEKGVGKVRVGKADVKRVEIEKARGELRRLRGRVGRRARKAWECVQMQAGELGVGGVGNGVVPGAFEKYEAVEVSDRLRAEDDTPIKMESVAVDDETTTNPKGDETGKHEATDDDLKLADPMSIVDPI</sequence>
<keyword evidence="2" id="KW-1133">Transmembrane helix</keyword>
<evidence type="ECO:0000256" key="1">
    <source>
        <dbReference type="SAM" id="MobiDB-lite"/>
    </source>
</evidence>
<evidence type="ECO:0000313" key="4">
    <source>
        <dbReference type="Proteomes" id="UP000192596"/>
    </source>
</evidence>
<gene>
    <name evidence="3" type="ORF">B0A48_18314</name>
</gene>
<keyword evidence="2" id="KW-0472">Membrane</keyword>
<feature type="compositionally biased region" description="Basic and acidic residues" evidence="1">
    <location>
        <begin position="242"/>
        <end position="258"/>
    </location>
</feature>
<proteinExistence type="predicted"/>
<keyword evidence="2" id="KW-0812">Transmembrane</keyword>
<evidence type="ECO:0000313" key="3">
    <source>
        <dbReference type="EMBL" id="OQN95609.1"/>
    </source>
</evidence>
<comment type="caution">
    <text evidence="3">The sequence shown here is derived from an EMBL/GenBank/DDBJ whole genome shotgun (WGS) entry which is preliminary data.</text>
</comment>
<feature type="transmembrane region" description="Helical" evidence="2">
    <location>
        <begin position="75"/>
        <end position="101"/>
    </location>
</feature>
<dbReference type="SUPFAM" id="SSF141571">
    <property type="entry name" value="Pentapeptide repeat-like"/>
    <property type="match status" value="1"/>
</dbReference>
<dbReference type="EMBL" id="NAJO01000085">
    <property type="protein sequence ID" value="OQN95609.1"/>
    <property type="molecule type" value="Genomic_DNA"/>
</dbReference>
<evidence type="ECO:0000256" key="2">
    <source>
        <dbReference type="SAM" id="Phobius"/>
    </source>
</evidence>